<feature type="repeat" description="WD" evidence="3">
    <location>
        <begin position="78"/>
        <end position="113"/>
    </location>
</feature>
<dbReference type="InterPro" id="IPR015943">
    <property type="entry name" value="WD40/YVTN_repeat-like_dom_sf"/>
</dbReference>
<name>A0A7J6TBB5_PEROL</name>
<feature type="region of interest" description="Disordered" evidence="4">
    <location>
        <begin position="470"/>
        <end position="520"/>
    </location>
</feature>
<dbReference type="InterPro" id="IPR036322">
    <property type="entry name" value="WD40_repeat_dom_sf"/>
</dbReference>
<evidence type="ECO:0000313" key="5">
    <source>
        <dbReference type="EMBL" id="KAF4742137.1"/>
    </source>
</evidence>
<keyword evidence="1 3" id="KW-0853">WD repeat</keyword>
<dbReference type="PROSITE" id="PS50082">
    <property type="entry name" value="WD_REPEATS_2"/>
    <property type="match status" value="2"/>
</dbReference>
<dbReference type="Proteomes" id="UP000574390">
    <property type="component" value="Unassembled WGS sequence"/>
</dbReference>
<feature type="compositionally biased region" description="Basic residues" evidence="4">
    <location>
        <begin position="506"/>
        <end position="520"/>
    </location>
</feature>
<dbReference type="SUPFAM" id="SSF50978">
    <property type="entry name" value="WD40 repeat-like"/>
    <property type="match status" value="1"/>
</dbReference>
<dbReference type="InterPro" id="IPR045227">
    <property type="entry name" value="WDR18/Ipi3/RID3"/>
</dbReference>
<dbReference type="AlphaFoldDB" id="A0A7J6TBB5"/>
<evidence type="ECO:0000256" key="1">
    <source>
        <dbReference type="ARBA" id="ARBA00022574"/>
    </source>
</evidence>
<dbReference type="GO" id="GO:0006364">
    <property type="term" value="P:rRNA processing"/>
    <property type="evidence" value="ECO:0007669"/>
    <property type="project" value="TreeGrafter"/>
</dbReference>
<evidence type="ECO:0000256" key="2">
    <source>
        <dbReference type="ARBA" id="ARBA00022737"/>
    </source>
</evidence>
<dbReference type="GO" id="GO:0120330">
    <property type="term" value="C:rixosome complex"/>
    <property type="evidence" value="ECO:0007669"/>
    <property type="project" value="TreeGrafter"/>
</dbReference>
<feature type="non-terminal residue" evidence="5">
    <location>
        <position position="1"/>
    </location>
</feature>
<dbReference type="PANTHER" id="PTHR18763:SF0">
    <property type="entry name" value="WD REPEAT-CONTAINING PROTEIN 18"/>
    <property type="match status" value="1"/>
</dbReference>
<accession>A0A7J6TBB5</accession>
<dbReference type="SMART" id="SM00320">
    <property type="entry name" value="WD40"/>
    <property type="match status" value="5"/>
</dbReference>
<evidence type="ECO:0000256" key="4">
    <source>
        <dbReference type="SAM" id="MobiDB-lite"/>
    </source>
</evidence>
<reference evidence="5 6" key="1">
    <citation type="submission" date="2020-04" db="EMBL/GenBank/DDBJ databases">
        <title>Perkinsus olseni comparative genomics.</title>
        <authorList>
            <person name="Bogema D.R."/>
        </authorList>
    </citation>
    <scope>NUCLEOTIDE SEQUENCE [LARGE SCALE GENOMIC DNA]</scope>
    <source>
        <strain evidence="5">ATCC PRA-205</strain>
    </source>
</reference>
<proteinExistence type="predicted"/>
<feature type="repeat" description="WD" evidence="3">
    <location>
        <begin position="156"/>
        <end position="174"/>
    </location>
</feature>
<evidence type="ECO:0000256" key="3">
    <source>
        <dbReference type="PROSITE-ProRule" id="PRU00221"/>
    </source>
</evidence>
<keyword evidence="2" id="KW-0677">Repeat</keyword>
<dbReference type="EMBL" id="JABANM010008717">
    <property type="protein sequence ID" value="KAF4742137.1"/>
    <property type="molecule type" value="Genomic_DNA"/>
</dbReference>
<dbReference type="Pfam" id="PF00400">
    <property type="entry name" value="WD40"/>
    <property type="match status" value="3"/>
</dbReference>
<dbReference type="GO" id="GO:0006261">
    <property type="term" value="P:DNA-templated DNA replication"/>
    <property type="evidence" value="ECO:0007669"/>
    <property type="project" value="TreeGrafter"/>
</dbReference>
<organism evidence="5 6">
    <name type="scientific">Perkinsus olseni</name>
    <name type="common">Perkinsus atlanticus</name>
    <dbReference type="NCBI Taxonomy" id="32597"/>
    <lineage>
        <taxon>Eukaryota</taxon>
        <taxon>Sar</taxon>
        <taxon>Alveolata</taxon>
        <taxon>Perkinsozoa</taxon>
        <taxon>Perkinsea</taxon>
        <taxon>Perkinsida</taxon>
        <taxon>Perkinsidae</taxon>
        <taxon>Perkinsus</taxon>
    </lineage>
</organism>
<evidence type="ECO:0000313" key="6">
    <source>
        <dbReference type="Proteomes" id="UP000574390"/>
    </source>
</evidence>
<dbReference type="Gene3D" id="2.130.10.10">
    <property type="entry name" value="YVTN repeat-like/Quinoprotein amine dehydrogenase"/>
    <property type="match status" value="2"/>
</dbReference>
<protein>
    <submittedName>
        <fullName evidence="5">Uncharacterized protein</fullName>
    </submittedName>
</protein>
<comment type="caution">
    <text evidence="5">The sequence shown here is derived from an EMBL/GenBank/DDBJ whole genome shotgun (WGS) entry which is preliminary data.</text>
</comment>
<dbReference type="PANTHER" id="PTHR18763">
    <property type="entry name" value="WD-REPEAT PROTEIN 18"/>
    <property type="match status" value="1"/>
</dbReference>
<dbReference type="GO" id="GO:0005656">
    <property type="term" value="C:nuclear pre-replicative complex"/>
    <property type="evidence" value="ECO:0007669"/>
    <property type="project" value="TreeGrafter"/>
</dbReference>
<gene>
    <name evidence="5" type="ORF">FOZ62_014642</name>
</gene>
<dbReference type="InterPro" id="IPR001680">
    <property type="entry name" value="WD40_rpt"/>
</dbReference>
<sequence>QSNKGLLHYWKMVDSGGDDEEGDALRGMSSNPCYKCSTPEKLSSILFTQGPAQLLIGGGVSGTVYVWQLSTGRLLRTWKAHYSGVTQMRLTADASYLITASQDTTVKVFTLSSLLTSGGGGGGAPSPARVFRGHTLPVHALEILQEAVPAGHLSEPSKILITSGSADGSVKVWEFTPGGSGRQVATFNLPTPVKHIALSPRGPLYAGGDDGRVHVIDVESKEITVLTGSHQSGLLGLGCSIDGSRVVSVAADGLRIWDVFSGQTIKQVSTAQLSLQPPCGLTMLSRVDLMRHSTGFVAPRFQALQRVLTPVDDLEALPLASRKVEPKKPVSIGDVFEIDLQRERQQSPVSCLTYGLLEDVFASPACDESVAKANQMVSPPVPLTCHPTGEFLAKSDSGDVSRCAIGPLSSTTAVERITQRVRRTSLLNAQRDKWQNVAFTLYKEDGSRSSTAQGAPALAESAVAVPSAVMEPAVEAPKEPETAPPKATKKGTSKPIVKRPAEVSRPKRKAASKSTKKKRV</sequence>